<keyword evidence="1" id="KW-0812">Transmembrane</keyword>
<evidence type="ECO:0000313" key="3">
    <source>
        <dbReference type="Proteomes" id="UP001180556"/>
    </source>
</evidence>
<protein>
    <submittedName>
        <fullName evidence="2">Uncharacterized protein</fullName>
    </submittedName>
</protein>
<organism evidence="2 3">
    <name type="scientific">Streptomyces stephensoniae</name>
    <dbReference type="NCBI Taxonomy" id="3375367"/>
    <lineage>
        <taxon>Bacteria</taxon>
        <taxon>Bacillati</taxon>
        <taxon>Actinomycetota</taxon>
        <taxon>Actinomycetes</taxon>
        <taxon>Kitasatosporales</taxon>
        <taxon>Streptomycetaceae</taxon>
        <taxon>Streptomyces</taxon>
    </lineage>
</organism>
<comment type="caution">
    <text evidence="2">The sequence shown here is derived from an EMBL/GenBank/DDBJ whole genome shotgun (WGS) entry which is preliminary data.</text>
</comment>
<keyword evidence="3" id="KW-1185">Reference proteome</keyword>
<accession>A0ABU2VWY5</accession>
<proteinExistence type="predicted"/>
<feature type="transmembrane region" description="Helical" evidence="1">
    <location>
        <begin position="86"/>
        <end position="105"/>
    </location>
</feature>
<name>A0ABU2VWY5_9ACTN</name>
<feature type="transmembrane region" description="Helical" evidence="1">
    <location>
        <begin position="55"/>
        <end position="74"/>
    </location>
</feature>
<dbReference type="Proteomes" id="UP001180556">
    <property type="component" value="Unassembled WGS sequence"/>
</dbReference>
<evidence type="ECO:0000256" key="1">
    <source>
        <dbReference type="SAM" id="Phobius"/>
    </source>
</evidence>
<keyword evidence="1" id="KW-1133">Transmembrane helix</keyword>
<keyword evidence="1" id="KW-0472">Membrane</keyword>
<gene>
    <name evidence="2" type="ORF">RM717_06280</name>
</gene>
<dbReference type="EMBL" id="JAVRFG010000006">
    <property type="protein sequence ID" value="MDT0490106.1"/>
    <property type="molecule type" value="Genomic_DNA"/>
</dbReference>
<dbReference type="RefSeq" id="WP_311596888.1">
    <property type="nucleotide sequence ID" value="NZ_JAVRFG010000006.1"/>
</dbReference>
<reference evidence="3" key="1">
    <citation type="submission" date="2023-07" db="EMBL/GenBank/DDBJ databases">
        <title>30 novel species of actinomycetes from the DSMZ collection.</title>
        <authorList>
            <person name="Nouioui I."/>
        </authorList>
    </citation>
    <scope>NUCLEOTIDE SEQUENCE [LARGE SCALE GENOMIC DNA]</scope>
    <source>
        <strain evidence="3">DSM 40932</strain>
    </source>
</reference>
<sequence length="106" mass="10736">MLFGVAEYRDRQAVKAGAPKAPKGVLPIRWTSAGVIVLASVAGTVLGGYAGGGGFHVTVFVLGVGLSFLPLFAVTRFLGRVPGTAVVLALGLSAGVFSFLFAASIK</sequence>
<feature type="transmembrane region" description="Helical" evidence="1">
    <location>
        <begin position="30"/>
        <end position="49"/>
    </location>
</feature>
<evidence type="ECO:0000313" key="2">
    <source>
        <dbReference type="EMBL" id="MDT0490106.1"/>
    </source>
</evidence>